<evidence type="ECO:0000259" key="7">
    <source>
        <dbReference type="PROSITE" id="PS50048"/>
    </source>
</evidence>
<dbReference type="GO" id="GO:0006351">
    <property type="term" value="P:DNA-templated transcription"/>
    <property type="evidence" value="ECO:0007669"/>
    <property type="project" value="InterPro"/>
</dbReference>
<dbReference type="GO" id="GO:0000981">
    <property type="term" value="F:DNA-binding transcription factor activity, RNA polymerase II-specific"/>
    <property type="evidence" value="ECO:0007669"/>
    <property type="project" value="InterPro"/>
</dbReference>
<dbReference type="SMART" id="SM00906">
    <property type="entry name" value="Fungal_trans"/>
    <property type="match status" value="1"/>
</dbReference>
<keyword evidence="3" id="KW-0238">DNA-binding</keyword>
<dbReference type="InterPro" id="IPR036864">
    <property type="entry name" value="Zn2-C6_fun-type_DNA-bd_sf"/>
</dbReference>
<dbReference type="GeneID" id="37268540"/>
<proteinExistence type="predicted"/>
<dbReference type="GO" id="GO:0003677">
    <property type="term" value="F:DNA binding"/>
    <property type="evidence" value="ECO:0007669"/>
    <property type="project" value="UniProtKB-KW"/>
</dbReference>
<accession>A0A316Z5D2</accession>
<dbReference type="PANTHER" id="PTHR31668">
    <property type="entry name" value="GLUCOSE TRANSPORT TRANSCRIPTION REGULATOR RGT1-RELATED-RELATED"/>
    <property type="match status" value="1"/>
</dbReference>
<evidence type="ECO:0000256" key="4">
    <source>
        <dbReference type="ARBA" id="ARBA00023163"/>
    </source>
</evidence>
<dbReference type="GO" id="GO:0008270">
    <property type="term" value="F:zinc ion binding"/>
    <property type="evidence" value="ECO:0007669"/>
    <property type="project" value="InterPro"/>
</dbReference>
<dbReference type="Pfam" id="PF00172">
    <property type="entry name" value="Zn_clus"/>
    <property type="match status" value="1"/>
</dbReference>
<dbReference type="AlphaFoldDB" id="A0A316Z5D2"/>
<feature type="region of interest" description="Disordered" evidence="6">
    <location>
        <begin position="30"/>
        <end position="80"/>
    </location>
</feature>
<dbReference type="InterPro" id="IPR050797">
    <property type="entry name" value="Carb_Metab_Trans_Reg"/>
</dbReference>
<keyword evidence="9" id="KW-1185">Reference proteome</keyword>
<dbReference type="Gene3D" id="4.10.240.10">
    <property type="entry name" value="Zn(2)-C6 fungal-type DNA-binding domain"/>
    <property type="match status" value="1"/>
</dbReference>
<feature type="compositionally biased region" description="Low complexity" evidence="6">
    <location>
        <begin position="246"/>
        <end position="267"/>
    </location>
</feature>
<name>A0A316Z5D2_9BASI</name>
<reference evidence="8 9" key="1">
    <citation type="journal article" date="2018" name="Mol. Biol. Evol.">
        <title>Broad Genomic Sampling Reveals a Smut Pathogenic Ancestry of the Fungal Clade Ustilaginomycotina.</title>
        <authorList>
            <person name="Kijpornyongpan T."/>
            <person name="Mondo S.J."/>
            <person name="Barry K."/>
            <person name="Sandor L."/>
            <person name="Lee J."/>
            <person name="Lipzen A."/>
            <person name="Pangilinan J."/>
            <person name="LaButti K."/>
            <person name="Hainaut M."/>
            <person name="Henrissat B."/>
            <person name="Grigoriev I.V."/>
            <person name="Spatafora J.W."/>
            <person name="Aime M.C."/>
        </authorList>
    </citation>
    <scope>NUCLEOTIDE SEQUENCE [LARGE SCALE GENOMIC DNA]</scope>
    <source>
        <strain evidence="8 9">MCA 4186</strain>
    </source>
</reference>
<feature type="domain" description="Zn(2)-C6 fungal-type" evidence="7">
    <location>
        <begin position="98"/>
        <end position="143"/>
    </location>
</feature>
<dbReference type="Pfam" id="PF04082">
    <property type="entry name" value="Fungal_trans"/>
    <property type="match status" value="1"/>
</dbReference>
<evidence type="ECO:0000256" key="2">
    <source>
        <dbReference type="ARBA" id="ARBA00023015"/>
    </source>
</evidence>
<evidence type="ECO:0000256" key="5">
    <source>
        <dbReference type="ARBA" id="ARBA00023242"/>
    </source>
</evidence>
<feature type="region of interest" description="Disordered" evidence="6">
    <location>
        <begin position="1024"/>
        <end position="1051"/>
    </location>
</feature>
<feature type="compositionally biased region" description="Basic and acidic residues" evidence="6">
    <location>
        <begin position="49"/>
        <end position="68"/>
    </location>
</feature>
<keyword evidence="2" id="KW-0805">Transcription regulation</keyword>
<dbReference type="CDD" id="cd00067">
    <property type="entry name" value="GAL4"/>
    <property type="match status" value="1"/>
</dbReference>
<dbReference type="STRING" id="58919.A0A316Z5D2"/>
<gene>
    <name evidence="8" type="ORF">FA09DRAFT_320863</name>
</gene>
<sequence>MYGNAGQMPHALQMQMQQQQIAVMQAQYAQHQQQQQMQQQQQQQAAGQKRKESPGNEPNGRDTRDSSQGREASGSSGPGTAAAAAAAAAAKRIKTARACDSCRRKKIRCDVIEDGSPATGDPNNGNGGLTCAHCRQYGFECTFFLPITETRFKKKHEREREEAAQMAAAHALAQSRAGLAGGMYPSAGAPRLPVPGMPGSLPPLSGIAGRYAGYGVTSGLSRLDSQGPLKILATQEWPPRSGSDYAGSGPPAGFASSSSPRASIKAPRPSHRESGSASPGPPPSDTRVLGPTSIAYIVHSTAFVPGAAIEAHDLKHHQTFEVGASGDGIIKFHRPPRLPGSPAPDADEGDVPILLPKSLRNRVAADVLDQLAATYFSRLGFLFPIVTPGEFFSLKPPPPLLLYSICGIAALSRDVPNDVLGSIKLVLNRLFRENDVASSSNIMTVKALLILSLHSDLHAPTNVQGGTRCWNRTGTAIRMAQDLGMHRDASGRDDVDEDSYYLEEKRRIWGCCVTADRCISISLGHPLAIDLTDCDVRLPSPHEILKHEGAPKSHPDLEQPFAYNTEMLKLSILFGRVMKTIYSPTGLMKTNDEEIVGLLTDIDTWKESLPSELVFTGPECAASAGVLHVAFACLQHLFFRVFMRISYNCPQHLSFSLNIERMTAMIKAAREAIEWVDRNPYYLDTMQFVSYCLVFCATLQYHAWLRRGEQKALATLKKCKECVTRFKREGAREELTLRAKTAEVITLLYEAALGAYADSAAAPSSGALNPTAGVSNKRTADTVRGIVFKPDQSKPGGGVYVAADRRLLLNDLPTGTILLHETEAGRVPALMRTTAQDGTSAWQTLPGGSTANGLDGLSASPLSKPPADFTHVAGDVWTDAQGAAVDRRGERLVTMIPVGAAQNMLQLQGAWNNNGAQAGQMVQALPDATQQDAASSELFPRRGSNGLSALNLNLNPHLNDAAWASTLAALGDAYTFDGQNLAPMPTGGSVTGGTGNMEPLFDFGMDFASWAQQLAVVNGASATSGAEAQGGTDASRPANPTLGSIAGGDFR</sequence>
<dbReference type="InterPro" id="IPR001138">
    <property type="entry name" value="Zn2Cys6_DnaBD"/>
</dbReference>
<evidence type="ECO:0000256" key="1">
    <source>
        <dbReference type="ARBA" id="ARBA00022723"/>
    </source>
</evidence>
<evidence type="ECO:0000313" key="9">
    <source>
        <dbReference type="Proteomes" id="UP000245946"/>
    </source>
</evidence>
<evidence type="ECO:0000313" key="8">
    <source>
        <dbReference type="EMBL" id="PWN96761.1"/>
    </source>
</evidence>
<feature type="region of interest" description="Disordered" evidence="6">
    <location>
        <begin position="234"/>
        <end position="289"/>
    </location>
</feature>
<evidence type="ECO:0000256" key="3">
    <source>
        <dbReference type="ARBA" id="ARBA00023125"/>
    </source>
</evidence>
<keyword evidence="4" id="KW-0804">Transcription</keyword>
<dbReference type="CDD" id="cd12148">
    <property type="entry name" value="fungal_TF_MHR"/>
    <property type="match status" value="1"/>
</dbReference>
<dbReference type="PROSITE" id="PS50048">
    <property type="entry name" value="ZN2_CY6_FUNGAL_2"/>
    <property type="match status" value="1"/>
</dbReference>
<keyword evidence="1" id="KW-0479">Metal-binding</keyword>
<dbReference type="SUPFAM" id="SSF57701">
    <property type="entry name" value="Zn2/Cys6 DNA-binding domain"/>
    <property type="match status" value="1"/>
</dbReference>
<dbReference type="SMART" id="SM00066">
    <property type="entry name" value="GAL4"/>
    <property type="match status" value="1"/>
</dbReference>
<keyword evidence="5" id="KW-0539">Nucleus</keyword>
<protein>
    <recommendedName>
        <fullName evidence="7">Zn(2)-C6 fungal-type domain-containing protein</fullName>
    </recommendedName>
</protein>
<dbReference type="EMBL" id="KZ819298">
    <property type="protein sequence ID" value="PWN96761.1"/>
    <property type="molecule type" value="Genomic_DNA"/>
</dbReference>
<dbReference type="RefSeq" id="XP_025597040.1">
    <property type="nucleotide sequence ID" value="XM_025740996.1"/>
</dbReference>
<evidence type="ECO:0000256" key="6">
    <source>
        <dbReference type="SAM" id="MobiDB-lite"/>
    </source>
</evidence>
<dbReference type="Proteomes" id="UP000245946">
    <property type="component" value="Unassembled WGS sequence"/>
</dbReference>
<dbReference type="PANTHER" id="PTHR31668:SF26">
    <property type="entry name" value="GLUCOSE TRANSPORT TRANSCRIPTION REGULATOR RGT1-RELATED"/>
    <property type="match status" value="1"/>
</dbReference>
<dbReference type="OrthoDB" id="4161332at2759"/>
<organism evidence="8 9">
    <name type="scientific">Tilletiopsis washingtonensis</name>
    <dbReference type="NCBI Taxonomy" id="58919"/>
    <lineage>
        <taxon>Eukaryota</taxon>
        <taxon>Fungi</taxon>
        <taxon>Dikarya</taxon>
        <taxon>Basidiomycota</taxon>
        <taxon>Ustilaginomycotina</taxon>
        <taxon>Exobasidiomycetes</taxon>
        <taxon>Entylomatales</taxon>
        <taxon>Entylomatales incertae sedis</taxon>
        <taxon>Tilletiopsis</taxon>
    </lineage>
</organism>
<feature type="compositionally biased region" description="Low complexity" evidence="6">
    <location>
        <begin position="30"/>
        <end position="47"/>
    </location>
</feature>
<dbReference type="InterPro" id="IPR007219">
    <property type="entry name" value="XnlR_reg_dom"/>
</dbReference>